<keyword evidence="1" id="KW-0472">Membrane</keyword>
<dbReference type="Pfam" id="PF20064">
    <property type="entry name" value="DUF6463"/>
    <property type="match status" value="1"/>
</dbReference>
<feature type="transmembrane region" description="Helical" evidence="1">
    <location>
        <begin position="81"/>
        <end position="101"/>
    </location>
</feature>
<name>A0A2T3WBY4_9DEIO</name>
<keyword evidence="1" id="KW-1133">Transmembrane helix</keyword>
<gene>
    <name evidence="2" type="ORF">C8263_03565</name>
</gene>
<dbReference type="InterPro" id="IPR045590">
    <property type="entry name" value="DUF6463"/>
</dbReference>
<feature type="transmembrane region" description="Helical" evidence="1">
    <location>
        <begin position="45"/>
        <end position="69"/>
    </location>
</feature>
<evidence type="ECO:0000256" key="1">
    <source>
        <dbReference type="SAM" id="Phobius"/>
    </source>
</evidence>
<proteinExistence type="predicted"/>
<protein>
    <submittedName>
        <fullName evidence="2">Uncharacterized protein</fullName>
    </submittedName>
</protein>
<sequence>MIGVALGHMALALGSVLPGLETLAPGGLPGMIGAPWGPPQPERHAAFWSSLGSFAGAQALWGLWVLAAAREGRRPPRGTGLGLLALTVLQLTLAPVSGFWLNLVPALLLMAAEAQAPVTPPEAVS</sequence>
<reference evidence="2 3" key="1">
    <citation type="submission" date="2018-03" db="EMBL/GenBank/DDBJ databases">
        <title>Draft genome of Deinococcus sp. OD32.</title>
        <authorList>
            <person name="Wang X.-P."/>
            <person name="Du Z.-J."/>
        </authorList>
    </citation>
    <scope>NUCLEOTIDE SEQUENCE [LARGE SCALE GENOMIC DNA]</scope>
    <source>
        <strain evidence="2 3">OD32</strain>
    </source>
</reference>
<dbReference type="AlphaFoldDB" id="A0A2T3WBY4"/>
<accession>A0A2T3WBY4</accession>
<dbReference type="EMBL" id="PYSV01000002">
    <property type="protein sequence ID" value="PTA69410.1"/>
    <property type="molecule type" value="Genomic_DNA"/>
</dbReference>
<dbReference type="Proteomes" id="UP000240317">
    <property type="component" value="Unassembled WGS sequence"/>
</dbReference>
<organism evidence="2 3">
    <name type="scientific">Deinococcus arcticus</name>
    <dbReference type="NCBI Taxonomy" id="2136176"/>
    <lineage>
        <taxon>Bacteria</taxon>
        <taxon>Thermotogati</taxon>
        <taxon>Deinococcota</taxon>
        <taxon>Deinococci</taxon>
        <taxon>Deinococcales</taxon>
        <taxon>Deinococcaceae</taxon>
        <taxon>Deinococcus</taxon>
    </lineage>
</organism>
<evidence type="ECO:0000313" key="3">
    <source>
        <dbReference type="Proteomes" id="UP000240317"/>
    </source>
</evidence>
<keyword evidence="1" id="KW-0812">Transmembrane</keyword>
<keyword evidence="3" id="KW-1185">Reference proteome</keyword>
<comment type="caution">
    <text evidence="2">The sequence shown here is derived from an EMBL/GenBank/DDBJ whole genome shotgun (WGS) entry which is preliminary data.</text>
</comment>
<evidence type="ECO:0000313" key="2">
    <source>
        <dbReference type="EMBL" id="PTA69410.1"/>
    </source>
</evidence>